<dbReference type="EMBL" id="UYRR01032336">
    <property type="protein sequence ID" value="VDK55234.1"/>
    <property type="molecule type" value="Genomic_DNA"/>
</dbReference>
<keyword evidence="7 11" id="KW-1133">Transmembrane helix</keyword>
<keyword evidence="9 11" id="KW-0472">Membrane</keyword>
<dbReference type="GO" id="GO:0034625">
    <property type="term" value="P:fatty acid elongation, monounsaturated fatty acid"/>
    <property type="evidence" value="ECO:0007669"/>
    <property type="project" value="TreeGrafter"/>
</dbReference>
<evidence type="ECO:0000256" key="4">
    <source>
        <dbReference type="ARBA" id="ARBA00022679"/>
    </source>
</evidence>
<evidence type="ECO:0000256" key="9">
    <source>
        <dbReference type="ARBA" id="ARBA00023136"/>
    </source>
</evidence>
<organism evidence="14">
    <name type="scientific">Anisakis simplex</name>
    <name type="common">Herring worm</name>
    <dbReference type="NCBI Taxonomy" id="6269"/>
    <lineage>
        <taxon>Eukaryota</taxon>
        <taxon>Metazoa</taxon>
        <taxon>Ecdysozoa</taxon>
        <taxon>Nematoda</taxon>
        <taxon>Chromadorea</taxon>
        <taxon>Rhabditida</taxon>
        <taxon>Spirurina</taxon>
        <taxon>Ascaridomorpha</taxon>
        <taxon>Ascaridoidea</taxon>
        <taxon>Anisakidae</taxon>
        <taxon>Anisakis</taxon>
        <taxon>Anisakis simplex complex</taxon>
    </lineage>
</organism>
<name>A0A0M3K511_ANISI</name>
<evidence type="ECO:0000256" key="5">
    <source>
        <dbReference type="ARBA" id="ARBA00022692"/>
    </source>
</evidence>
<comment type="pathway">
    <text evidence="2">Lipid metabolism; fatty acid biosynthesis.</text>
</comment>
<feature type="transmembrane region" description="Helical" evidence="11">
    <location>
        <begin position="189"/>
        <end position="207"/>
    </location>
</feature>
<dbReference type="GO" id="GO:0030148">
    <property type="term" value="P:sphingolipid biosynthetic process"/>
    <property type="evidence" value="ECO:0007669"/>
    <property type="project" value="TreeGrafter"/>
</dbReference>
<evidence type="ECO:0000256" key="8">
    <source>
        <dbReference type="ARBA" id="ARBA00023098"/>
    </source>
</evidence>
<dbReference type="PANTHER" id="PTHR11157">
    <property type="entry name" value="FATTY ACID ACYL TRANSFERASE-RELATED"/>
    <property type="match status" value="1"/>
</dbReference>
<comment type="subcellular location">
    <subcellularLocation>
        <location evidence="1">Membrane</location>
        <topology evidence="1">Multi-pass membrane protein</topology>
    </subcellularLocation>
</comment>
<gene>
    <name evidence="12" type="ORF">ASIM_LOCUS15459</name>
</gene>
<protein>
    <recommendedName>
        <fullName evidence="11">Elongation of very long chain fatty acids protein</fullName>
        <ecNumber evidence="11">2.3.1.199</ecNumber>
    </recommendedName>
    <alternativeName>
        <fullName evidence="11">Very-long-chain 3-oxoacyl-CoA synthase</fullName>
    </alternativeName>
</protein>
<evidence type="ECO:0000256" key="10">
    <source>
        <dbReference type="ARBA" id="ARBA00023160"/>
    </source>
</evidence>
<keyword evidence="6 11" id="KW-0276">Fatty acid metabolism</keyword>
<feature type="transmembrane region" description="Helical" evidence="11">
    <location>
        <begin position="110"/>
        <end position="130"/>
    </location>
</feature>
<evidence type="ECO:0000313" key="12">
    <source>
        <dbReference type="EMBL" id="VDK55234.1"/>
    </source>
</evidence>
<evidence type="ECO:0000256" key="2">
    <source>
        <dbReference type="ARBA" id="ARBA00005194"/>
    </source>
</evidence>
<dbReference type="GO" id="GO:0019367">
    <property type="term" value="P:fatty acid elongation, saturated fatty acid"/>
    <property type="evidence" value="ECO:0007669"/>
    <property type="project" value="TreeGrafter"/>
</dbReference>
<feature type="transmembrane region" description="Helical" evidence="11">
    <location>
        <begin position="161"/>
        <end position="182"/>
    </location>
</feature>
<dbReference type="Proteomes" id="UP000267096">
    <property type="component" value="Unassembled WGS sequence"/>
</dbReference>
<sequence length="320" mass="37315">MKAESSFSCQQSYGNLCLALIAEMLSETIDFVRWHLKQINNFEIYRNSNHSLHTDYIYKYALPFEKIDDPVAATLFLQRNWYHSITISVVYFIMIKFIQKFMEKREAFDLRTPLFIWNASLAIFSTFGFIRFTEDLIHSVVTLGMYRSTCYTIHPKSVAAFWALLFALSKIVELGDTLFIVLRKRKLIFLHYYHHVAVIIGAAHAGAEHAAPGRFFISLNYFVHSVMYSYYACTAYGLRPSKKMAMLVTSLQIFQMFVGVAIECLVFDYKTRQKLPCQQSYGNITIGLIEYTSFAVLFIHFYVTAYYTKPKERFAHKKIE</sequence>
<dbReference type="UniPathway" id="UPA00094"/>
<dbReference type="GO" id="GO:0042761">
    <property type="term" value="P:very long-chain fatty acid biosynthetic process"/>
    <property type="evidence" value="ECO:0007669"/>
    <property type="project" value="TreeGrafter"/>
</dbReference>
<feature type="transmembrane region" description="Helical" evidence="11">
    <location>
        <begin position="213"/>
        <end position="233"/>
    </location>
</feature>
<evidence type="ECO:0000313" key="13">
    <source>
        <dbReference type="Proteomes" id="UP000267096"/>
    </source>
</evidence>
<keyword evidence="13" id="KW-1185">Reference proteome</keyword>
<feature type="transmembrane region" description="Helical" evidence="11">
    <location>
        <begin position="245"/>
        <end position="268"/>
    </location>
</feature>
<keyword evidence="8 11" id="KW-0443">Lipid metabolism</keyword>
<dbReference type="OrthoDB" id="10259681at2759"/>
<evidence type="ECO:0000256" key="7">
    <source>
        <dbReference type="ARBA" id="ARBA00022989"/>
    </source>
</evidence>
<keyword evidence="10 11" id="KW-0275">Fatty acid biosynthesis</keyword>
<reference evidence="12 13" key="2">
    <citation type="submission" date="2018-11" db="EMBL/GenBank/DDBJ databases">
        <authorList>
            <consortium name="Pathogen Informatics"/>
        </authorList>
    </citation>
    <scope>NUCLEOTIDE SEQUENCE [LARGE SCALE GENOMIC DNA]</scope>
</reference>
<reference evidence="14" key="1">
    <citation type="submission" date="2017-02" db="UniProtKB">
        <authorList>
            <consortium name="WormBaseParasite"/>
        </authorList>
    </citation>
    <scope>IDENTIFICATION</scope>
</reference>
<dbReference type="GO" id="GO:0005789">
    <property type="term" value="C:endoplasmic reticulum membrane"/>
    <property type="evidence" value="ECO:0007669"/>
    <property type="project" value="TreeGrafter"/>
</dbReference>
<dbReference type="InterPro" id="IPR002076">
    <property type="entry name" value="ELO_fam"/>
</dbReference>
<dbReference type="PROSITE" id="PS01188">
    <property type="entry name" value="ELO"/>
    <property type="match status" value="1"/>
</dbReference>
<proteinExistence type="inferred from homology"/>
<evidence type="ECO:0000256" key="3">
    <source>
        <dbReference type="ARBA" id="ARBA00022516"/>
    </source>
</evidence>
<dbReference type="AlphaFoldDB" id="A0A0M3K511"/>
<comment type="similarity">
    <text evidence="11">Belongs to the ELO family.</text>
</comment>
<dbReference type="WBParaSite" id="ASIM_0001605201-mRNA-1">
    <property type="protein sequence ID" value="ASIM_0001605201-mRNA-1"/>
    <property type="gene ID" value="ASIM_0001605201"/>
</dbReference>
<dbReference type="InterPro" id="IPR030457">
    <property type="entry name" value="ELO_CS"/>
</dbReference>
<dbReference type="EC" id="2.3.1.199" evidence="11"/>
<comment type="catalytic activity">
    <reaction evidence="11">
        <text>a very-long-chain acyl-CoA + malonyl-CoA + H(+) = a very-long-chain 3-oxoacyl-CoA + CO2 + CoA</text>
        <dbReference type="Rhea" id="RHEA:32727"/>
        <dbReference type="ChEBI" id="CHEBI:15378"/>
        <dbReference type="ChEBI" id="CHEBI:16526"/>
        <dbReference type="ChEBI" id="CHEBI:57287"/>
        <dbReference type="ChEBI" id="CHEBI:57384"/>
        <dbReference type="ChEBI" id="CHEBI:90725"/>
        <dbReference type="ChEBI" id="CHEBI:90736"/>
        <dbReference type="EC" id="2.3.1.199"/>
    </reaction>
</comment>
<evidence type="ECO:0000256" key="11">
    <source>
        <dbReference type="RuleBase" id="RU361115"/>
    </source>
</evidence>
<dbReference type="GO" id="GO:0009922">
    <property type="term" value="F:fatty acid elongase activity"/>
    <property type="evidence" value="ECO:0007669"/>
    <property type="project" value="UniProtKB-EC"/>
</dbReference>
<keyword evidence="3 11" id="KW-0444">Lipid biosynthesis</keyword>
<keyword evidence="5 11" id="KW-0812">Transmembrane</keyword>
<keyword evidence="4 11" id="KW-0808">Transferase</keyword>
<feature type="transmembrane region" description="Helical" evidence="11">
    <location>
        <begin position="288"/>
        <end position="308"/>
    </location>
</feature>
<dbReference type="PANTHER" id="PTHR11157:SF156">
    <property type="entry name" value="FATTY ACID ELONGATION PROTEIN 4-RELATED"/>
    <property type="match status" value="1"/>
</dbReference>
<evidence type="ECO:0000256" key="6">
    <source>
        <dbReference type="ARBA" id="ARBA00022832"/>
    </source>
</evidence>
<dbReference type="Pfam" id="PF01151">
    <property type="entry name" value="ELO"/>
    <property type="match status" value="1"/>
</dbReference>
<accession>A0A0M3K511</accession>
<dbReference type="GO" id="GO:0034626">
    <property type="term" value="P:fatty acid elongation, polyunsaturated fatty acid"/>
    <property type="evidence" value="ECO:0007669"/>
    <property type="project" value="TreeGrafter"/>
</dbReference>
<evidence type="ECO:0000313" key="14">
    <source>
        <dbReference type="WBParaSite" id="ASIM_0001605201-mRNA-1"/>
    </source>
</evidence>
<evidence type="ECO:0000256" key="1">
    <source>
        <dbReference type="ARBA" id="ARBA00004141"/>
    </source>
</evidence>